<dbReference type="InterPro" id="IPR013491">
    <property type="entry name" value="Tape_meas_N"/>
</dbReference>
<feature type="domain" description="Tape measure protein N-terminal" evidence="3">
    <location>
        <begin position="112"/>
        <end position="300"/>
    </location>
</feature>
<comment type="caution">
    <text evidence="4">The sequence shown here is derived from an EMBL/GenBank/DDBJ whole genome shotgun (WGS) entry which is preliminary data.</text>
</comment>
<keyword evidence="5" id="KW-1185">Reference proteome</keyword>
<feature type="transmembrane region" description="Helical" evidence="2">
    <location>
        <begin position="461"/>
        <end position="482"/>
    </location>
</feature>
<dbReference type="Proteomes" id="UP000619101">
    <property type="component" value="Unassembled WGS sequence"/>
</dbReference>
<feature type="coiled-coil region" evidence="1">
    <location>
        <begin position="48"/>
        <end position="82"/>
    </location>
</feature>
<protein>
    <submittedName>
        <fullName evidence="4">Tape measure protein</fullName>
    </submittedName>
</protein>
<evidence type="ECO:0000259" key="3">
    <source>
        <dbReference type="Pfam" id="PF20155"/>
    </source>
</evidence>
<name>A0ABR8XYS4_9BACL</name>
<keyword evidence="1" id="KW-0175">Coiled coil</keyword>
<evidence type="ECO:0000256" key="2">
    <source>
        <dbReference type="SAM" id="Phobius"/>
    </source>
</evidence>
<evidence type="ECO:0000256" key="1">
    <source>
        <dbReference type="SAM" id="Coils"/>
    </source>
</evidence>
<feature type="transmembrane region" description="Helical" evidence="2">
    <location>
        <begin position="355"/>
        <end position="373"/>
    </location>
</feature>
<feature type="transmembrane region" description="Helical" evidence="2">
    <location>
        <begin position="428"/>
        <end position="449"/>
    </location>
</feature>
<dbReference type="RefSeq" id="WP_191700149.1">
    <property type="nucleotide sequence ID" value="NZ_JACSPZ010000004.1"/>
</dbReference>
<gene>
    <name evidence="4" type="ORF">H9635_10030</name>
</gene>
<dbReference type="NCBIfam" id="TIGR02675">
    <property type="entry name" value="tape_meas_nterm"/>
    <property type="match status" value="1"/>
</dbReference>
<accession>A0ABR8XYS4</accession>
<sequence length="717" mass="76911">MATIRTAIQIQDGLSQAFKAMNVAMQATINSFEHLQRASGNAVDVSSIEIARRELARAEQAFDQIETQISQANIQQNNLNNSIQNGTSAANAMLSKMLAIVGAYLSFQSVMGIIDLSDEMTNTTARLNLMNDGLQTTAQLQRMIYESAQRTYAPYQATADMVGKLGLQAAAAFSSNEEIVAFAEQLNKTFSNSGTSAEGIRSVMLQLTQAMAAGRLQGEELNAILDNAQPIVANIQRYLEDAFNIDASNIKKLAADGIITAEIIKKAMFYAAEDTNAAFESMPITWSQIWTKMKNYAVDAFSPILLKINKVANSTRMQELMNSMTNSLYTIAGVATAAFDIMTSVGAFVYDNWSLIAPIIGTATSAVLIYVGALTAMKLAQMATVAWSAISATASLIYAAAMGTGTGATWAMVAASLGLNAALAANPIFWVIMAIILLIGLFYVAVAAVNHFAGTSISATGVVAGVFLALGATIANVFIYIWNVAMEAYANIYNVAVTVAEGLVNVFSGDLSAIGRMFVQLGDNVLGILESIARGIDFVFGSNLASAVGGWRSNLESWSAEVLGENKYQIDRMVASDFQMKTFDITDAYNTGHDWGANLFEGGAQKQSNKQAAAIDWESLMNNLGESPSSKEAAEKTAGNTAKMAKSMDGTANELKYLRDLADREAINRYTTAEIKVDMKNENHINSEMDIDGVIDRFGEKVEEVVAVLAEGDDTDV</sequence>
<proteinExistence type="predicted"/>
<keyword evidence="2" id="KW-1133">Transmembrane helix</keyword>
<evidence type="ECO:0000313" key="5">
    <source>
        <dbReference type="Proteomes" id="UP000619101"/>
    </source>
</evidence>
<organism evidence="4 5">
    <name type="scientific">Solibacillus faecavium</name>
    <dbReference type="NCBI Taxonomy" id="2762221"/>
    <lineage>
        <taxon>Bacteria</taxon>
        <taxon>Bacillati</taxon>
        <taxon>Bacillota</taxon>
        <taxon>Bacilli</taxon>
        <taxon>Bacillales</taxon>
        <taxon>Caryophanaceae</taxon>
        <taxon>Solibacillus</taxon>
    </lineage>
</organism>
<feature type="transmembrane region" description="Helical" evidence="2">
    <location>
        <begin position="385"/>
        <end position="408"/>
    </location>
</feature>
<keyword evidence="2" id="KW-0472">Membrane</keyword>
<evidence type="ECO:0000313" key="4">
    <source>
        <dbReference type="EMBL" id="MBD8037083.1"/>
    </source>
</evidence>
<dbReference type="Pfam" id="PF20155">
    <property type="entry name" value="TMP_3"/>
    <property type="match status" value="1"/>
</dbReference>
<reference evidence="4 5" key="1">
    <citation type="submission" date="2020-08" db="EMBL/GenBank/DDBJ databases">
        <title>A Genomic Blueprint of the Chicken Gut Microbiome.</title>
        <authorList>
            <person name="Gilroy R."/>
            <person name="Ravi A."/>
            <person name="Getino M."/>
            <person name="Pursley I."/>
            <person name="Horton D.L."/>
            <person name="Alikhan N.-F."/>
            <person name="Baker D."/>
            <person name="Gharbi K."/>
            <person name="Hall N."/>
            <person name="Watson M."/>
            <person name="Adriaenssens E.M."/>
            <person name="Foster-Nyarko E."/>
            <person name="Jarju S."/>
            <person name="Secka A."/>
            <person name="Antonio M."/>
            <person name="Oren A."/>
            <person name="Chaudhuri R."/>
            <person name="La Ragione R.M."/>
            <person name="Hildebrand F."/>
            <person name="Pallen M.J."/>
        </authorList>
    </citation>
    <scope>NUCLEOTIDE SEQUENCE [LARGE SCALE GENOMIC DNA]</scope>
    <source>
        <strain evidence="4 5">A46</strain>
    </source>
</reference>
<dbReference type="EMBL" id="JACSPZ010000004">
    <property type="protein sequence ID" value="MBD8037083.1"/>
    <property type="molecule type" value="Genomic_DNA"/>
</dbReference>
<feature type="transmembrane region" description="Helical" evidence="2">
    <location>
        <begin position="326"/>
        <end position="349"/>
    </location>
</feature>
<keyword evidence="2" id="KW-0812">Transmembrane</keyword>